<dbReference type="PANTHER" id="PTHR34821">
    <property type="entry name" value="INNER MEMBRANE PROTEIN YDCZ"/>
    <property type="match status" value="1"/>
</dbReference>
<accession>A0A6J6QLL5</accession>
<name>A0A6J6QLL5_9ZZZZ</name>
<feature type="transmembrane region" description="Helical" evidence="1">
    <location>
        <begin position="195"/>
        <end position="216"/>
    </location>
</feature>
<keyword evidence="1" id="KW-0812">Transmembrane</keyword>
<dbReference type="EMBL" id="CAFBRZ010000002">
    <property type="protein sequence ID" value="CAB5140968.1"/>
    <property type="molecule type" value="Genomic_DNA"/>
</dbReference>
<feature type="transmembrane region" description="Helical" evidence="1">
    <location>
        <begin position="96"/>
        <end position="117"/>
    </location>
</feature>
<keyword evidence="1" id="KW-0472">Membrane</keyword>
<protein>
    <submittedName>
        <fullName evidence="2">Unannotated protein</fullName>
    </submittedName>
</protein>
<evidence type="ECO:0000313" key="2">
    <source>
        <dbReference type="EMBL" id="CAB4708414.1"/>
    </source>
</evidence>
<evidence type="ECO:0000313" key="3">
    <source>
        <dbReference type="EMBL" id="CAB4810240.1"/>
    </source>
</evidence>
<dbReference type="InterPro" id="IPR006750">
    <property type="entry name" value="YdcZ"/>
</dbReference>
<feature type="transmembrane region" description="Helical" evidence="1">
    <location>
        <begin position="72"/>
        <end position="90"/>
    </location>
</feature>
<reference evidence="2" key="1">
    <citation type="submission" date="2020-05" db="EMBL/GenBank/DDBJ databases">
        <authorList>
            <person name="Chiriac C."/>
            <person name="Salcher M."/>
            <person name="Ghai R."/>
            <person name="Kavagutti S V."/>
        </authorList>
    </citation>
    <scope>NUCLEOTIDE SEQUENCE</scope>
</reference>
<dbReference type="EMBL" id="CAEZYE010000023">
    <property type="protein sequence ID" value="CAB4708414.1"/>
    <property type="molecule type" value="Genomic_DNA"/>
</dbReference>
<evidence type="ECO:0000313" key="5">
    <source>
        <dbReference type="EMBL" id="CAB5140968.1"/>
    </source>
</evidence>
<dbReference type="Pfam" id="PF04657">
    <property type="entry name" value="DMT_YdcZ"/>
    <property type="match status" value="2"/>
</dbReference>
<sequence length="314" mass="33520">MRLDYLALLSGFLIALQARVNGELSYRLGNSLEAALVSFSSGLIIILIITIFHRGIRIGLNRLRIAKKAGELHWWNFIGGALGGFLIAIQTHILPIIGVAIFSVGSIAGQTITSLFVDRLGITGGGKKAITIRRVLAAALTILAVFVSVLDRLHAQDLSIFSITIVVVAGSIIGVQRALNGKINEHTHQSYSTSLLNFITGTSCLGILLLVQILTSDTQLVALPTNNFWMYSGGVIGVLYIAFAATVVQHLGVLTFTLFSVGGQLIASIFLDIFSPSSGTHVGIYLITGIAMTYIGVIVGGVSSSRVRKPVRHR</sequence>
<dbReference type="EMBL" id="CAFAAS010000013">
    <property type="protein sequence ID" value="CAB4810240.1"/>
    <property type="molecule type" value="Genomic_DNA"/>
</dbReference>
<gene>
    <name evidence="2" type="ORF">UFOPK2655_00577</name>
    <name evidence="3" type="ORF">UFOPK3077_01140</name>
    <name evidence="4" type="ORF">UFOPK3903_01225</name>
    <name evidence="5" type="ORF">UFOPK4444_00062</name>
</gene>
<dbReference type="GO" id="GO:0005886">
    <property type="term" value="C:plasma membrane"/>
    <property type="evidence" value="ECO:0007669"/>
    <property type="project" value="TreeGrafter"/>
</dbReference>
<dbReference type="PANTHER" id="PTHR34821:SF2">
    <property type="entry name" value="INNER MEMBRANE PROTEIN YDCZ"/>
    <property type="match status" value="1"/>
</dbReference>
<keyword evidence="1" id="KW-1133">Transmembrane helix</keyword>
<evidence type="ECO:0000256" key="1">
    <source>
        <dbReference type="SAM" id="Phobius"/>
    </source>
</evidence>
<feature type="transmembrane region" description="Helical" evidence="1">
    <location>
        <begin position="283"/>
        <end position="304"/>
    </location>
</feature>
<feature type="transmembrane region" description="Helical" evidence="1">
    <location>
        <begin position="129"/>
        <end position="150"/>
    </location>
</feature>
<organism evidence="2">
    <name type="scientific">freshwater metagenome</name>
    <dbReference type="NCBI Taxonomy" id="449393"/>
    <lineage>
        <taxon>unclassified sequences</taxon>
        <taxon>metagenomes</taxon>
        <taxon>ecological metagenomes</taxon>
    </lineage>
</organism>
<dbReference type="EMBL" id="CAFBOD010000015">
    <property type="protein sequence ID" value="CAB4982000.1"/>
    <property type="molecule type" value="Genomic_DNA"/>
</dbReference>
<evidence type="ECO:0000313" key="4">
    <source>
        <dbReference type="EMBL" id="CAB4982000.1"/>
    </source>
</evidence>
<feature type="transmembrane region" description="Helical" evidence="1">
    <location>
        <begin position="253"/>
        <end position="271"/>
    </location>
</feature>
<dbReference type="AlphaFoldDB" id="A0A6J6QLL5"/>
<feature type="transmembrane region" description="Helical" evidence="1">
    <location>
        <begin position="32"/>
        <end position="52"/>
    </location>
</feature>
<feature type="transmembrane region" description="Helical" evidence="1">
    <location>
        <begin position="156"/>
        <end position="175"/>
    </location>
</feature>
<feature type="transmembrane region" description="Helical" evidence="1">
    <location>
        <begin position="228"/>
        <end position="248"/>
    </location>
</feature>
<proteinExistence type="predicted"/>